<dbReference type="GO" id="GO:0003677">
    <property type="term" value="F:DNA binding"/>
    <property type="evidence" value="ECO:0007669"/>
    <property type="project" value="UniProtKB-KW"/>
</dbReference>
<dbReference type="InterPro" id="IPR015421">
    <property type="entry name" value="PyrdxlP-dep_Trfase_major"/>
</dbReference>
<keyword evidence="1" id="KW-0808">Transferase</keyword>
<dbReference type="GO" id="GO:0008483">
    <property type="term" value="F:transaminase activity"/>
    <property type="evidence" value="ECO:0007669"/>
    <property type="project" value="UniProtKB-KW"/>
</dbReference>
<name>A0A1H3WCB5_9SPHI</name>
<keyword evidence="1" id="KW-0032">Aminotransferase</keyword>
<dbReference type="SUPFAM" id="SSF53383">
    <property type="entry name" value="PLP-dependent transferases"/>
    <property type="match status" value="1"/>
</dbReference>
<sequence length="457" mass="51946">MKELNGENKKTAGFIASVIARLVIKDPSLLGVKLPIQKDLKESLNVAMAVIQGAWSILLKGYQIIHTQTGVGTFVVPELSEDQRNRIEKMIKQSQVSEKGMMLDRETIYGFKAAFNAKVNRALLLYVDLPSKKKDLKIVPDLLAELAKLVSTRMNYVFNEDEVYYADDHLELVTFSFEAFSDSKNTVVMMNPFSDAIRKAAVKAKRKLRVIGIDDSTGLIAQLKEVCSDCKVDLVYIGSTIPYPLMIERSRYTWDGLLELQKKYQFKILLDNRFPGVLKYPSLLEGILPGTNSSVIIIMKPTIHPTFSTINVIAGHKSDISKVKKKYHRRAVQVHPIFTYALLHLMRMEELNKHELEAYAAISTMVVAAKEVLLEKGVFIKEYIEKQQAWFFYLQLNSGRFARNVYSKHSKSNLYTMDPDSHLSDPHFSEGILISIAGYSIMARMVRDLRKLIENII</sequence>
<dbReference type="InterPro" id="IPR015424">
    <property type="entry name" value="PyrdxlP-dep_Trfase"/>
</dbReference>
<dbReference type="Proteomes" id="UP000198850">
    <property type="component" value="Unassembled WGS sequence"/>
</dbReference>
<organism evidence="1 2">
    <name type="scientific">Pedobacter hartonius</name>
    <dbReference type="NCBI Taxonomy" id="425514"/>
    <lineage>
        <taxon>Bacteria</taxon>
        <taxon>Pseudomonadati</taxon>
        <taxon>Bacteroidota</taxon>
        <taxon>Sphingobacteriia</taxon>
        <taxon>Sphingobacteriales</taxon>
        <taxon>Sphingobacteriaceae</taxon>
        <taxon>Pedobacter</taxon>
    </lineage>
</organism>
<reference evidence="1 2" key="1">
    <citation type="submission" date="2016-10" db="EMBL/GenBank/DDBJ databases">
        <authorList>
            <person name="de Groot N.N."/>
        </authorList>
    </citation>
    <scope>NUCLEOTIDE SEQUENCE [LARGE SCALE GENOMIC DNA]</scope>
    <source>
        <strain evidence="1 2">DSM 19033</strain>
    </source>
</reference>
<dbReference type="STRING" id="425514.SAMN05443550_101192"/>
<proteinExistence type="predicted"/>
<protein>
    <submittedName>
        <fullName evidence="1">DNA-binding transcriptional regulator, MocR family, contains an aminotransferase domain</fullName>
    </submittedName>
</protein>
<dbReference type="Gene3D" id="3.40.640.10">
    <property type="entry name" value="Type I PLP-dependent aspartate aminotransferase-like (Major domain)"/>
    <property type="match status" value="1"/>
</dbReference>
<keyword evidence="2" id="KW-1185">Reference proteome</keyword>
<evidence type="ECO:0000313" key="1">
    <source>
        <dbReference type="EMBL" id="SDZ84763.1"/>
    </source>
</evidence>
<accession>A0A1H3WCB5</accession>
<gene>
    <name evidence="1" type="ORF">SAMN05443550_101192</name>
</gene>
<dbReference type="AlphaFoldDB" id="A0A1H3WCB5"/>
<evidence type="ECO:0000313" key="2">
    <source>
        <dbReference type="Proteomes" id="UP000198850"/>
    </source>
</evidence>
<dbReference type="EMBL" id="FNRA01000001">
    <property type="protein sequence ID" value="SDZ84763.1"/>
    <property type="molecule type" value="Genomic_DNA"/>
</dbReference>
<keyword evidence="1" id="KW-0238">DNA-binding</keyword>